<dbReference type="InterPro" id="IPR016161">
    <property type="entry name" value="Ald_DH/histidinol_DH"/>
</dbReference>
<comment type="caution">
    <text evidence="4">The sequence shown here is derived from an EMBL/GenBank/DDBJ whole genome shotgun (WGS) entry which is preliminary data.</text>
</comment>
<dbReference type="InterPro" id="IPR015590">
    <property type="entry name" value="Aldehyde_DH_dom"/>
</dbReference>
<dbReference type="RefSeq" id="WP_168061238.1">
    <property type="nucleotide sequence ID" value="NZ_VTOW01000003.1"/>
</dbReference>
<keyword evidence="2" id="KW-0560">Oxidoreductase</keyword>
<feature type="domain" description="Aldehyde dehydrogenase" evidence="3">
    <location>
        <begin position="13"/>
        <end position="467"/>
    </location>
</feature>
<accession>A0A7X6DRB0</accession>
<reference evidence="4 5" key="1">
    <citation type="journal article" date="2020" name="Nature">
        <title>Bacterial chemolithoautotrophy via manganese oxidation.</title>
        <authorList>
            <person name="Yu H."/>
            <person name="Leadbetter J.R."/>
        </authorList>
    </citation>
    <scope>NUCLEOTIDE SEQUENCE [LARGE SCALE GENOMIC DNA]</scope>
    <source>
        <strain evidence="4 5">Mn-1</strain>
    </source>
</reference>
<dbReference type="PANTHER" id="PTHR42991:SF1">
    <property type="entry name" value="ALDEHYDE DEHYDROGENASE"/>
    <property type="match status" value="1"/>
</dbReference>
<evidence type="ECO:0000313" key="4">
    <source>
        <dbReference type="EMBL" id="NKE71982.1"/>
    </source>
</evidence>
<evidence type="ECO:0000259" key="3">
    <source>
        <dbReference type="Pfam" id="PF00171"/>
    </source>
</evidence>
<dbReference type="Proteomes" id="UP000534783">
    <property type="component" value="Unassembled WGS sequence"/>
</dbReference>
<dbReference type="CDD" id="cd07147">
    <property type="entry name" value="ALDH_F21_RNP123"/>
    <property type="match status" value="1"/>
</dbReference>
<protein>
    <submittedName>
        <fullName evidence="4">Aldehyde dehydrogenase family protein</fullName>
    </submittedName>
</protein>
<dbReference type="EMBL" id="VTOW01000003">
    <property type="protein sequence ID" value="NKE71982.1"/>
    <property type="molecule type" value="Genomic_DNA"/>
</dbReference>
<dbReference type="Gene3D" id="3.40.605.10">
    <property type="entry name" value="Aldehyde Dehydrogenase, Chain A, domain 1"/>
    <property type="match status" value="1"/>
</dbReference>
<organism evidence="4 5">
    <name type="scientific">Candidatus Manganitrophus noduliformans</name>
    <dbReference type="NCBI Taxonomy" id="2606439"/>
    <lineage>
        <taxon>Bacteria</taxon>
        <taxon>Pseudomonadati</taxon>
        <taxon>Nitrospirota</taxon>
        <taxon>Nitrospiria</taxon>
        <taxon>Candidatus Troglogloeales</taxon>
        <taxon>Candidatus Manganitrophaceae</taxon>
        <taxon>Candidatus Manganitrophus</taxon>
    </lineage>
</organism>
<keyword evidence="5" id="KW-1185">Reference proteome</keyword>
<dbReference type="Gene3D" id="3.40.309.10">
    <property type="entry name" value="Aldehyde Dehydrogenase, Chain A, domain 2"/>
    <property type="match status" value="1"/>
</dbReference>
<dbReference type="Pfam" id="PF00171">
    <property type="entry name" value="Aldedh"/>
    <property type="match status" value="1"/>
</dbReference>
<evidence type="ECO:0000256" key="2">
    <source>
        <dbReference type="ARBA" id="ARBA00023002"/>
    </source>
</evidence>
<dbReference type="InterPro" id="IPR051020">
    <property type="entry name" value="ALDH-related_metabolic_enz"/>
</dbReference>
<comment type="similarity">
    <text evidence="1">Belongs to the aldehyde dehydrogenase family.</text>
</comment>
<dbReference type="GO" id="GO:0008911">
    <property type="term" value="F:lactaldehyde dehydrogenase (NAD+) activity"/>
    <property type="evidence" value="ECO:0007669"/>
    <property type="project" value="TreeGrafter"/>
</dbReference>
<dbReference type="PANTHER" id="PTHR42991">
    <property type="entry name" value="ALDEHYDE DEHYDROGENASE"/>
    <property type="match status" value="1"/>
</dbReference>
<evidence type="ECO:0000256" key="1">
    <source>
        <dbReference type="ARBA" id="ARBA00009986"/>
    </source>
</evidence>
<dbReference type="InterPro" id="IPR016163">
    <property type="entry name" value="Ald_DH_C"/>
</dbReference>
<gene>
    <name evidence="4" type="ORF">MNODULE_14635</name>
</gene>
<proteinExistence type="inferred from homology"/>
<dbReference type="AlphaFoldDB" id="A0A7X6DRB0"/>
<dbReference type="InterPro" id="IPR016162">
    <property type="entry name" value="Ald_DH_N"/>
</dbReference>
<dbReference type="FunFam" id="3.40.605.10:FF:000007">
    <property type="entry name" value="NAD/NADP-dependent betaine aldehyde dehydrogenase"/>
    <property type="match status" value="1"/>
</dbReference>
<evidence type="ECO:0000313" key="5">
    <source>
        <dbReference type="Proteomes" id="UP000534783"/>
    </source>
</evidence>
<dbReference type="SUPFAM" id="SSF53720">
    <property type="entry name" value="ALDH-like"/>
    <property type="match status" value="1"/>
</dbReference>
<sequence>MIPEHPFWIGGKWRKSAEKVEVINPYNHQPIGVTYSASAEDVEMALASATHAFQEMRRMPAFRRGEILHQISEGLKARREEVARTMTLESGKPIADARNEVNRAVSTFQIASEEAKRIEGELLPLDLMPGSEGRVGITRRFPIGPIVGISPFNFPLNLVAHKIAPALAAGNTILLKPAPKTPLTALLLAEIIASVGVPDGAVSIFLCGNALAEKMVLDSRVKMLSFTGSAAVGWMLKEKANKKRVVLELGGNAGVIIHSDADLDYAAKRCAIGGFSYAGQVCISVQRIFVQEQIYSRFSSLFAEQVKGLQVGDPTDEKTAMGPMIDLKAAERAERWIQEAVSQGAKILTGGKRSGTLLEPTVLTETTPQMQVNCQEVFAPIVTMAPYRKLEEAIARINQSPYGLQAGLFVRDIKETFHAFEEIEVGGLIVNDVPTYRVDHMPYGGLKESGVGREGVRYAIEEMTDLKLMALNLK</sequence>
<name>A0A7X6DRB0_9BACT</name>